<protein>
    <submittedName>
        <fullName evidence="2">Uncharacterized protein</fullName>
    </submittedName>
</protein>
<dbReference type="RefSeq" id="WP_045779122.1">
    <property type="nucleotide sequence ID" value="NZ_LAJX01000098.1"/>
</dbReference>
<accession>A0A0F3IJC9</accession>
<evidence type="ECO:0000313" key="3">
    <source>
        <dbReference type="Proteomes" id="UP000033684"/>
    </source>
</evidence>
<organism evidence="2 3">
    <name type="scientific">Methylocucumis oryzae</name>
    <dbReference type="NCBI Taxonomy" id="1632867"/>
    <lineage>
        <taxon>Bacteria</taxon>
        <taxon>Pseudomonadati</taxon>
        <taxon>Pseudomonadota</taxon>
        <taxon>Gammaproteobacteria</taxon>
        <taxon>Methylococcales</taxon>
        <taxon>Methylococcaceae</taxon>
        <taxon>Methylocucumis</taxon>
    </lineage>
</organism>
<feature type="compositionally biased region" description="Acidic residues" evidence="1">
    <location>
        <begin position="145"/>
        <end position="166"/>
    </location>
</feature>
<dbReference type="AlphaFoldDB" id="A0A0F3IJC9"/>
<dbReference type="OrthoDB" id="5569728at2"/>
<reference evidence="3" key="1">
    <citation type="submission" date="2015-03" db="EMBL/GenBank/DDBJ databases">
        <title>Draft genome sequence of a novel methanotroph (Sn10-6) isolated from flooded ricefield rhizosphere in India.</title>
        <authorList>
            <person name="Pandit P.S."/>
            <person name="Pore S.D."/>
            <person name="Arora P."/>
            <person name="Kapse N.G."/>
            <person name="Dhakephalkar P.K."/>
            <person name="Rahalkar M.C."/>
        </authorList>
    </citation>
    <scope>NUCLEOTIDE SEQUENCE [LARGE SCALE GENOMIC DNA]</scope>
    <source>
        <strain evidence="3">Sn10-6</strain>
    </source>
</reference>
<keyword evidence="3" id="KW-1185">Reference proteome</keyword>
<dbReference type="Proteomes" id="UP000033684">
    <property type="component" value="Unassembled WGS sequence"/>
</dbReference>
<name>A0A0F3IJC9_9GAMM</name>
<gene>
    <name evidence="2" type="ORF">VZ94_10005</name>
</gene>
<dbReference type="EMBL" id="LAJX01000098">
    <property type="protein sequence ID" value="KJV06623.1"/>
    <property type="molecule type" value="Genomic_DNA"/>
</dbReference>
<feature type="region of interest" description="Disordered" evidence="1">
    <location>
        <begin position="94"/>
        <end position="166"/>
    </location>
</feature>
<evidence type="ECO:0000256" key="1">
    <source>
        <dbReference type="SAM" id="MobiDB-lite"/>
    </source>
</evidence>
<proteinExistence type="predicted"/>
<comment type="caution">
    <text evidence="2">The sequence shown here is derived from an EMBL/GenBank/DDBJ whole genome shotgun (WGS) entry which is preliminary data.</text>
</comment>
<evidence type="ECO:0000313" key="2">
    <source>
        <dbReference type="EMBL" id="KJV06623.1"/>
    </source>
</evidence>
<reference evidence="2 3" key="2">
    <citation type="journal article" date="2016" name="Microb. Ecol.">
        <title>Genome Characteristics of a Novel Type I Methanotroph (Sn10-6) Isolated from a Flooded Indian Rice Field.</title>
        <authorList>
            <person name="Rahalkar M.C."/>
            <person name="Pandit P.S."/>
            <person name="Dhakephalkar P.K."/>
            <person name="Pore S."/>
            <person name="Arora P."/>
            <person name="Kapse N."/>
        </authorList>
    </citation>
    <scope>NUCLEOTIDE SEQUENCE [LARGE SCALE GENOMIC DNA]</scope>
    <source>
        <strain evidence="2 3">Sn10-6</strain>
    </source>
</reference>
<sequence length="166" mass="18676">MVTRPLFVEGRKPVPETAATQTQASTVNAKFDWQLDGVFTANKQLVALVARTTTKVPKDNFRKLKVGDDLDGWKITELTKEKMKLTQEGIEKILDLRKPKPKQLAQKKANLPRANRPRQPGEEALQEGRPDGAEPPDAPIPTPEIEQEFDPESADESFENNDNEQF</sequence>